<name>A0A833QG09_9POAL</name>
<dbReference type="EMBL" id="SWLB01000023">
    <property type="protein sequence ID" value="KAF3323570.1"/>
    <property type="molecule type" value="Genomic_DNA"/>
</dbReference>
<dbReference type="GO" id="GO:0005768">
    <property type="term" value="C:endosome"/>
    <property type="evidence" value="ECO:0007669"/>
    <property type="project" value="TreeGrafter"/>
</dbReference>
<dbReference type="Pfam" id="PF10266">
    <property type="entry name" value="Strumpellin"/>
    <property type="match status" value="1"/>
</dbReference>
<protein>
    <submittedName>
        <fullName evidence="2">WASH complex subunit strumpellin</fullName>
    </submittedName>
</protein>
<comment type="similarity">
    <text evidence="1">Belongs to the strumpellin family.</text>
</comment>
<sequence length="345" mass="38522">MVLLALISPQVCDLGCSLLVFIFVFVLIEKVCDRFDAEGNEVIGLRFFTLLESCVGQVGLASLDSLLAKIVSISLENMLNSFDILLDSKFPEEMQKLDKILGPPASISLLGLPSYNNMVHMYSTAWELLVDKCAIIGQLQLLRSLVNFRLKSKNKGNSVAIADAFISAISTQRDKLVEVKENKEDSSKNLLLKALNQQKKLCGLICPFDTIYISKKAPNYLSRIASLLSIYQMGRYVFDAHLGTLTSRSKKSQKDFSPLMIGLGTLLRQFHPSYMTQYIQFMAQYVHTMEASFVATDEPNKVAINHACEVAKAVFWLRSFCKYMGISENVVELCVAPSIIALLQF</sequence>
<evidence type="ECO:0000313" key="3">
    <source>
        <dbReference type="Proteomes" id="UP000623129"/>
    </source>
</evidence>
<accession>A0A833QG09</accession>
<comment type="caution">
    <text evidence="2">The sequence shown here is derived from an EMBL/GenBank/DDBJ whole genome shotgun (WGS) entry which is preliminary data.</text>
</comment>
<dbReference type="PANTHER" id="PTHR15691">
    <property type="entry name" value="WASH COMPLEX SUBUNIT 5"/>
    <property type="match status" value="1"/>
</dbReference>
<dbReference type="GO" id="GO:0030041">
    <property type="term" value="P:actin filament polymerization"/>
    <property type="evidence" value="ECO:0007669"/>
    <property type="project" value="TreeGrafter"/>
</dbReference>
<dbReference type="AlphaFoldDB" id="A0A833QG09"/>
<organism evidence="2 3">
    <name type="scientific">Carex littledalei</name>
    <dbReference type="NCBI Taxonomy" id="544730"/>
    <lineage>
        <taxon>Eukaryota</taxon>
        <taxon>Viridiplantae</taxon>
        <taxon>Streptophyta</taxon>
        <taxon>Embryophyta</taxon>
        <taxon>Tracheophyta</taxon>
        <taxon>Spermatophyta</taxon>
        <taxon>Magnoliopsida</taxon>
        <taxon>Liliopsida</taxon>
        <taxon>Poales</taxon>
        <taxon>Cyperaceae</taxon>
        <taxon>Cyperoideae</taxon>
        <taxon>Cariceae</taxon>
        <taxon>Carex</taxon>
        <taxon>Carex subgen. Euthyceras</taxon>
    </lineage>
</organism>
<dbReference type="Proteomes" id="UP000623129">
    <property type="component" value="Unassembled WGS sequence"/>
</dbReference>
<evidence type="ECO:0000256" key="1">
    <source>
        <dbReference type="ARBA" id="ARBA00006224"/>
    </source>
</evidence>
<dbReference type="OrthoDB" id="565118at2759"/>
<proteinExistence type="inferred from homology"/>
<reference evidence="2" key="1">
    <citation type="submission" date="2020-01" db="EMBL/GenBank/DDBJ databases">
        <title>Genome sequence of Kobresia littledalei, the first chromosome-level genome in the family Cyperaceae.</title>
        <authorList>
            <person name="Qu G."/>
        </authorList>
    </citation>
    <scope>NUCLEOTIDE SEQUENCE</scope>
    <source>
        <strain evidence="2">C.B.Clarke</strain>
        <tissue evidence="2">Leaf</tissue>
    </source>
</reference>
<dbReference type="GO" id="GO:0051125">
    <property type="term" value="P:regulation of actin nucleation"/>
    <property type="evidence" value="ECO:0007669"/>
    <property type="project" value="TreeGrafter"/>
</dbReference>
<dbReference type="GO" id="GO:0007032">
    <property type="term" value="P:endosome organization"/>
    <property type="evidence" value="ECO:0007669"/>
    <property type="project" value="TreeGrafter"/>
</dbReference>
<dbReference type="GO" id="GO:0071203">
    <property type="term" value="C:WASH complex"/>
    <property type="evidence" value="ECO:0007669"/>
    <property type="project" value="InterPro"/>
</dbReference>
<keyword evidence="3" id="KW-1185">Reference proteome</keyword>
<gene>
    <name evidence="2" type="ORF">FCM35_KLT12301</name>
</gene>
<evidence type="ECO:0000313" key="2">
    <source>
        <dbReference type="EMBL" id="KAF3323570.1"/>
    </source>
</evidence>
<dbReference type="InterPro" id="IPR019393">
    <property type="entry name" value="WASH_strumpellin"/>
</dbReference>
<dbReference type="GO" id="GO:0140285">
    <property type="term" value="P:endosome fission"/>
    <property type="evidence" value="ECO:0007669"/>
    <property type="project" value="TreeGrafter"/>
</dbReference>
<dbReference type="PANTHER" id="PTHR15691:SF6">
    <property type="entry name" value="WASH COMPLEX SUBUNIT 5"/>
    <property type="match status" value="1"/>
</dbReference>